<reference evidence="2 3" key="1">
    <citation type="submission" date="2015-07" db="EMBL/GenBank/DDBJ databases">
        <title>Comparative genomics of the Sigatoka disease complex on banana suggests a link between parallel evolutionary changes in Pseudocercospora fijiensis and Pseudocercospora eumusae and increased virulence on the banana host.</title>
        <authorList>
            <person name="Chang T.-C."/>
            <person name="Salvucci A."/>
            <person name="Crous P.W."/>
            <person name="Stergiopoulos I."/>
        </authorList>
    </citation>
    <scope>NUCLEOTIDE SEQUENCE [LARGE SCALE GENOMIC DNA]</scope>
    <source>
        <strain evidence="2 3">CBS 114824</strain>
    </source>
</reference>
<comment type="caution">
    <text evidence="2">The sequence shown here is derived from an EMBL/GenBank/DDBJ whole genome shotgun (WGS) entry which is preliminary data.</text>
</comment>
<dbReference type="AlphaFoldDB" id="A0A139HNK6"/>
<feature type="compositionally biased region" description="Basic residues" evidence="1">
    <location>
        <begin position="40"/>
        <end position="49"/>
    </location>
</feature>
<dbReference type="PANTHER" id="PTHR38846:SF1">
    <property type="entry name" value="C3H1-TYPE DOMAIN-CONTAINING PROTEIN"/>
    <property type="match status" value="1"/>
</dbReference>
<accession>A0A139HNK6</accession>
<dbReference type="OrthoDB" id="6105938at2759"/>
<dbReference type="Proteomes" id="UP000070133">
    <property type="component" value="Unassembled WGS sequence"/>
</dbReference>
<dbReference type="EMBL" id="LFZN01000025">
    <property type="protein sequence ID" value="KXT03973.1"/>
    <property type="molecule type" value="Genomic_DNA"/>
</dbReference>
<evidence type="ECO:0000256" key="1">
    <source>
        <dbReference type="SAM" id="MobiDB-lite"/>
    </source>
</evidence>
<evidence type="ECO:0000313" key="2">
    <source>
        <dbReference type="EMBL" id="KXT03973.1"/>
    </source>
</evidence>
<protein>
    <submittedName>
        <fullName evidence="2">Uncharacterized protein</fullName>
    </submittedName>
</protein>
<feature type="compositionally biased region" description="Basic and acidic residues" evidence="1">
    <location>
        <begin position="57"/>
        <end position="66"/>
    </location>
</feature>
<organism evidence="2 3">
    <name type="scientific">Pseudocercospora eumusae</name>
    <dbReference type="NCBI Taxonomy" id="321146"/>
    <lineage>
        <taxon>Eukaryota</taxon>
        <taxon>Fungi</taxon>
        <taxon>Dikarya</taxon>
        <taxon>Ascomycota</taxon>
        <taxon>Pezizomycotina</taxon>
        <taxon>Dothideomycetes</taxon>
        <taxon>Dothideomycetidae</taxon>
        <taxon>Mycosphaerellales</taxon>
        <taxon>Mycosphaerellaceae</taxon>
        <taxon>Pseudocercospora</taxon>
    </lineage>
</organism>
<evidence type="ECO:0000313" key="3">
    <source>
        <dbReference type="Proteomes" id="UP000070133"/>
    </source>
</evidence>
<feature type="region of interest" description="Disordered" evidence="1">
    <location>
        <begin position="38"/>
        <end position="66"/>
    </location>
</feature>
<name>A0A139HNK6_9PEZI</name>
<proteinExistence type="predicted"/>
<gene>
    <name evidence="2" type="ORF">AC578_9324</name>
</gene>
<dbReference type="PANTHER" id="PTHR38846">
    <property type="entry name" value="C3H1-TYPE DOMAIN-CONTAINING PROTEIN"/>
    <property type="match status" value="1"/>
</dbReference>
<keyword evidence="3" id="KW-1185">Reference proteome</keyword>
<sequence length="182" mass="20600">MDATNQASNVAAEVALTECIKRLNLGSAVHIVIEPEQAAKRTKKKKNKNKAGTAPQECKEEKLAKDRATEREAEIENVLGFFHERYHSKSDKLVAYQTFCEDLGVEAGPSLTKCRKILSRVFVNICDFVEAKQAETIVHHFASANKLRKYSKATGRFFPLKRAKEDTVLHEILIHMNPTYLR</sequence>